<dbReference type="InterPro" id="IPR001647">
    <property type="entry name" value="HTH_TetR"/>
</dbReference>
<dbReference type="Pfam" id="PF00440">
    <property type="entry name" value="TetR_N"/>
    <property type="match status" value="1"/>
</dbReference>
<dbReference type="SUPFAM" id="SSF48498">
    <property type="entry name" value="Tetracyclin repressor-like, C-terminal domain"/>
    <property type="match status" value="1"/>
</dbReference>
<keyword evidence="3" id="KW-0804">Transcription</keyword>
<dbReference type="InterPro" id="IPR036271">
    <property type="entry name" value="Tet_transcr_reg_TetR-rel_C_sf"/>
</dbReference>
<proteinExistence type="predicted"/>
<sequence length="223" mass="23187">MDTRERIVEAAAALLTEGGREAVSTRAVSTAAGVQAPTIYRLFGDKQGLLDAVAAHGFQSYLDQKTGLTLTDDPVGDLRTGWDTHVGFGLANPALYALIYGEPRPGRPNPAATEATAILAKLVRRVAAAGRLRVGEERAAQVVHAAGCGTTLTLIAQPPDRRDLTVSTLARDAVLAAVTTDDPVTAPGPGPAAVALRAALPGTSALTAHERALLTEWLDRIAD</sequence>
<reference evidence="7" key="1">
    <citation type="journal article" date="2019" name="Int. J. Syst. Evol. Microbiol.">
        <title>The Global Catalogue of Microorganisms (GCM) 10K type strain sequencing project: providing services to taxonomists for standard genome sequencing and annotation.</title>
        <authorList>
            <consortium name="The Broad Institute Genomics Platform"/>
            <consortium name="The Broad Institute Genome Sequencing Center for Infectious Disease"/>
            <person name="Wu L."/>
            <person name="Ma J."/>
        </authorList>
    </citation>
    <scope>NUCLEOTIDE SEQUENCE [LARGE SCALE GENOMIC DNA]</scope>
    <source>
        <strain evidence="7">ZS-22-S1</strain>
    </source>
</reference>
<dbReference type="PANTHER" id="PTHR30055:SF234">
    <property type="entry name" value="HTH-TYPE TRANSCRIPTIONAL REGULATOR BETI"/>
    <property type="match status" value="1"/>
</dbReference>
<evidence type="ECO:0000256" key="3">
    <source>
        <dbReference type="ARBA" id="ARBA00023163"/>
    </source>
</evidence>
<organism evidence="6 7">
    <name type="scientific">Actinophytocola glycyrrhizae</name>
    <dbReference type="NCBI Taxonomy" id="2044873"/>
    <lineage>
        <taxon>Bacteria</taxon>
        <taxon>Bacillati</taxon>
        <taxon>Actinomycetota</taxon>
        <taxon>Actinomycetes</taxon>
        <taxon>Pseudonocardiales</taxon>
        <taxon>Pseudonocardiaceae</taxon>
    </lineage>
</organism>
<keyword evidence="1" id="KW-0805">Transcription regulation</keyword>
<dbReference type="PROSITE" id="PS50977">
    <property type="entry name" value="HTH_TETR_2"/>
    <property type="match status" value="1"/>
</dbReference>
<dbReference type="InterPro" id="IPR050109">
    <property type="entry name" value="HTH-type_TetR-like_transc_reg"/>
</dbReference>
<keyword evidence="2 4" id="KW-0238">DNA-binding</keyword>
<evidence type="ECO:0000313" key="6">
    <source>
        <dbReference type="EMBL" id="MFC4855774.1"/>
    </source>
</evidence>
<accession>A0ABV9S7P1</accession>
<keyword evidence="7" id="KW-1185">Reference proteome</keyword>
<dbReference type="RefSeq" id="WP_378057733.1">
    <property type="nucleotide sequence ID" value="NZ_JBHSIS010000008.1"/>
</dbReference>
<evidence type="ECO:0000256" key="1">
    <source>
        <dbReference type="ARBA" id="ARBA00023015"/>
    </source>
</evidence>
<dbReference type="EMBL" id="JBHSIS010000008">
    <property type="protein sequence ID" value="MFC4855774.1"/>
    <property type="molecule type" value="Genomic_DNA"/>
</dbReference>
<feature type="domain" description="HTH tetR-type" evidence="5">
    <location>
        <begin position="1"/>
        <end position="61"/>
    </location>
</feature>
<evidence type="ECO:0000313" key="7">
    <source>
        <dbReference type="Proteomes" id="UP001595859"/>
    </source>
</evidence>
<evidence type="ECO:0000256" key="4">
    <source>
        <dbReference type="PROSITE-ProRule" id="PRU00335"/>
    </source>
</evidence>
<feature type="DNA-binding region" description="H-T-H motif" evidence="4">
    <location>
        <begin position="24"/>
        <end position="43"/>
    </location>
</feature>
<dbReference type="InterPro" id="IPR009057">
    <property type="entry name" value="Homeodomain-like_sf"/>
</dbReference>
<gene>
    <name evidence="6" type="ORF">ACFPCV_19870</name>
</gene>
<evidence type="ECO:0000259" key="5">
    <source>
        <dbReference type="PROSITE" id="PS50977"/>
    </source>
</evidence>
<dbReference type="PANTHER" id="PTHR30055">
    <property type="entry name" value="HTH-TYPE TRANSCRIPTIONAL REGULATOR RUTR"/>
    <property type="match status" value="1"/>
</dbReference>
<dbReference type="Gene3D" id="1.10.357.10">
    <property type="entry name" value="Tetracycline Repressor, domain 2"/>
    <property type="match status" value="1"/>
</dbReference>
<comment type="caution">
    <text evidence="6">The sequence shown here is derived from an EMBL/GenBank/DDBJ whole genome shotgun (WGS) entry which is preliminary data.</text>
</comment>
<name>A0ABV9S7P1_9PSEU</name>
<protein>
    <submittedName>
        <fullName evidence="6">TetR/AcrR family transcriptional regulator</fullName>
    </submittedName>
</protein>
<dbReference type="Proteomes" id="UP001595859">
    <property type="component" value="Unassembled WGS sequence"/>
</dbReference>
<dbReference type="PRINTS" id="PR00455">
    <property type="entry name" value="HTHTETR"/>
</dbReference>
<evidence type="ECO:0000256" key="2">
    <source>
        <dbReference type="ARBA" id="ARBA00023125"/>
    </source>
</evidence>
<dbReference type="SUPFAM" id="SSF46689">
    <property type="entry name" value="Homeodomain-like"/>
    <property type="match status" value="1"/>
</dbReference>